<dbReference type="GO" id="GO:0030313">
    <property type="term" value="C:cell envelope"/>
    <property type="evidence" value="ECO:0007669"/>
    <property type="project" value="UniProtKB-SubCell"/>
</dbReference>
<feature type="signal peptide" evidence="6">
    <location>
        <begin position="1"/>
        <end position="20"/>
    </location>
</feature>
<dbReference type="PROSITE" id="PS51257">
    <property type="entry name" value="PROKAR_LIPOPROTEIN"/>
    <property type="match status" value="1"/>
</dbReference>
<comment type="subcellular location">
    <subcellularLocation>
        <location evidence="1">Cell envelope</location>
    </subcellularLocation>
</comment>
<dbReference type="GO" id="GO:0016853">
    <property type="term" value="F:isomerase activity"/>
    <property type="evidence" value="ECO:0007669"/>
    <property type="project" value="UniProtKB-KW"/>
</dbReference>
<dbReference type="InterPro" id="IPR000866">
    <property type="entry name" value="AhpC/TSA"/>
</dbReference>
<evidence type="ECO:0000256" key="3">
    <source>
        <dbReference type="ARBA" id="ARBA00022968"/>
    </source>
</evidence>
<comment type="caution">
    <text evidence="8">The sequence shown here is derived from an EMBL/GenBank/DDBJ whole genome shotgun (WGS) entry which is preliminary data.</text>
</comment>
<keyword evidence="3" id="KW-0735">Signal-anchor</keyword>
<keyword evidence="9" id="KW-1185">Reference proteome</keyword>
<dbReference type="RefSeq" id="WP_307242415.1">
    <property type="nucleotide sequence ID" value="NZ_JAUSUZ010000001.1"/>
</dbReference>
<dbReference type="CDD" id="cd02966">
    <property type="entry name" value="TlpA_like_family"/>
    <property type="match status" value="1"/>
</dbReference>
<evidence type="ECO:0000313" key="9">
    <source>
        <dbReference type="Proteomes" id="UP001240236"/>
    </source>
</evidence>
<dbReference type="Pfam" id="PF00578">
    <property type="entry name" value="AhpC-TSA"/>
    <property type="match status" value="1"/>
</dbReference>
<keyword evidence="6" id="KW-0732">Signal</keyword>
<evidence type="ECO:0000259" key="7">
    <source>
        <dbReference type="PROSITE" id="PS51352"/>
    </source>
</evidence>
<dbReference type="PANTHER" id="PTHR42852">
    <property type="entry name" value="THIOL:DISULFIDE INTERCHANGE PROTEIN DSBE"/>
    <property type="match status" value="1"/>
</dbReference>
<proteinExistence type="predicted"/>
<sequence length="205" mass="21269">MRRAVRSVAAALVLALAGCAGTPAITPTAGDVVIASPFADCAALTTPIADSPAPPGDVLLDRLPELELSCLNGGDIVALTELRGPAVINLWGSWCGPCRAELPVVQAYADRAGDRLRVLGVDTGDRQSTAEDLGRELGFRFPSLFDPNKELLTALSVAKLGAPGLPTTVLIDAEGRVRGVHQTTALDEAALDRFVRDHLGVTVAG</sequence>
<dbReference type="GO" id="GO:0016491">
    <property type="term" value="F:oxidoreductase activity"/>
    <property type="evidence" value="ECO:0007669"/>
    <property type="project" value="InterPro"/>
</dbReference>
<accession>A0AAE3W285</accession>
<protein>
    <submittedName>
        <fullName evidence="8">Thiol-disulfide isomerase/thioredoxin</fullName>
    </submittedName>
</protein>
<reference evidence="8 9" key="1">
    <citation type="submission" date="2023-07" db="EMBL/GenBank/DDBJ databases">
        <title>Sequencing the genomes of 1000 actinobacteria strains.</title>
        <authorList>
            <person name="Klenk H.-P."/>
        </authorList>
    </citation>
    <scope>NUCLEOTIDE SEQUENCE [LARGE SCALE GENOMIC DNA]</scope>
    <source>
        <strain evidence="8 9">DSM 44709</strain>
    </source>
</reference>
<dbReference type="PROSITE" id="PS00194">
    <property type="entry name" value="THIOREDOXIN_1"/>
    <property type="match status" value="1"/>
</dbReference>
<dbReference type="GO" id="GO:0017004">
    <property type="term" value="P:cytochrome complex assembly"/>
    <property type="evidence" value="ECO:0007669"/>
    <property type="project" value="UniProtKB-KW"/>
</dbReference>
<organism evidence="8 9">
    <name type="scientific">Catenuloplanes indicus</name>
    <dbReference type="NCBI Taxonomy" id="137267"/>
    <lineage>
        <taxon>Bacteria</taxon>
        <taxon>Bacillati</taxon>
        <taxon>Actinomycetota</taxon>
        <taxon>Actinomycetes</taxon>
        <taxon>Micromonosporales</taxon>
        <taxon>Micromonosporaceae</taxon>
        <taxon>Catenuloplanes</taxon>
    </lineage>
</organism>
<evidence type="ECO:0000313" key="8">
    <source>
        <dbReference type="EMBL" id="MDQ0368021.1"/>
    </source>
</evidence>
<dbReference type="EMBL" id="JAUSUZ010000001">
    <property type="protein sequence ID" value="MDQ0368021.1"/>
    <property type="molecule type" value="Genomic_DNA"/>
</dbReference>
<evidence type="ECO:0000256" key="2">
    <source>
        <dbReference type="ARBA" id="ARBA00022748"/>
    </source>
</evidence>
<dbReference type="Proteomes" id="UP001240236">
    <property type="component" value="Unassembled WGS sequence"/>
</dbReference>
<keyword evidence="3" id="KW-0812">Transmembrane</keyword>
<keyword evidence="5" id="KW-0676">Redox-active center</keyword>
<dbReference type="InterPro" id="IPR036249">
    <property type="entry name" value="Thioredoxin-like_sf"/>
</dbReference>
<keyword evidence="8" id="KW-0413">Isomerase</keyword>
<dbReference type="SUPFAM" id="SSF52833">
    <property type="entry name" value="Thioredoxin-like"/>
    <property type="match status" value="1"/>
</dbReference>
<dbReference type="Gene3D" id="3.40.30.10">
    <property type="entry name" value="Glutaredoxin"/>
    <property type="match status" value="1"/>
</dbReference>
<dbReference type="AlphaFoldDB" id="A0AAE3W285"/>
<dbReference type="InterPro" id="IPR017937">
    <property type="entry name" value="Thioredoxin_CS"/>
</dbReference>
<dbReference type="InterPro" id="IPR013766">
    <property type="entry name" value="Thioredoxin_domain"/>
</dbReference>
<dbReference type="InterPro" id="IPR050553">
    <property type="entry name" value="Thioredoxin_ResA/DsbE_sf"/>
</dbReference>
<feature type="domain" description="Thioredoxin" evidence="7">
    <location>
        <begin position="57"/>
        <end position="200"/>
    </location>
</feature>
<keyword evidence="4" id="KW-1015">Disulfide bond</keyword>
<dbReference type="PANTHER" id="PTHR42852:SF6">
    <property type="entry name" value="THIOL:DISULFIDE INTERCHANGE PROTEIN DSBE"/>
    <property type="match status" value="1"/>
</dbReference>
<evidence type="ECO:0000256" key="6">
    <source>
        <dbReference type="SAM" id="SignalP"/>
    </source>
</evidence>
<dbReference type="PROSITE" id="PS51352">
    <property type="entry name" value="THIOREDOXIN_2"/>
    <property type="match status" value="1"/>
</dbReference>
<dbReference type="GO" id="GO:0016209">
    <property type="term" value="F:antioxidant activity"/>
    <property type="evidence" value="ECO:0007669"/>
    <property type="project" value="InterPro"/>
</dbReference>
<gene>
    <name evidence="8" type="ORF">J2S42_004690</name>
</gene>
<keyword evidence="2" id="KW-0201">Cytochrome c-type biogenesis</keyword>
<name>A0AAE3W285_9ACTN</name>
<evidence type="ECO:0000256" key="5">
    <source>
        <dbReference type="ARBA" id="ARBA00023284"/>
    </source>
</evidence>
<evidence type="ECO:0000256" key="4">
    <source>
        <dbReference type="ARBA" id="ARBA00023157"/>
    </source>
</evidence>
<evidence type="ECO:0000256" key="1">
    <source>
        <dbReference type="ARBA" id="ARBA00004196"/>
    </source>
</evidence>
<feature type="chain" id="PRO_5042073261" evidence="6">
    <location>
        <begin position="21"/>
        <end position="205"/>
    </location>
</feature>